<dbReference type="SUPFAM" id="SSF103575">
    <property type="entry name" value="Plexin repeat"/>
    <property type="match status" value="1"/>
</dbReference>
<dbReference type="PROSITE" id="PS00243">
    <property type="entry name" value="I_EGF_1"/>
    <property type="match status" value="1"/>
</dbReference>
<evidence type="ECO:0000256" key="3">
    <source>
        <dbReference type="ARBA" id="ARBA00022475"/>
    </source>
</evidence>
<keyword evidence="6" id="KW-0479">Metal-binding</keyword>
<organism evidence="20 21">
    <name type="scientific">Takifugu flavidus</name>
    <name type="common">sansaifugu</name>
    <dbReference type="NCBI Taxonomy" id="433684"/>
    <lineage>
        <taxon>Eukaryota</taxon>
        <taxon>Metazoa</taxon>
        <taxon>Chordata</taxon>
        <taxon>Craniata</taxon>
        <taxon>Vertebrata</taxon>
        <taxon>Euteleostomi</taxon>
        <taxon>Actinopterygii</taxon>
        <taxon>Neopterygii</taxon>
        <taxon>Teleostei</taxon>
        <taxon>Neoteleostei</taxon>
        <taxon>Acanthomorphata</taxon>
        <taxon>Eupercaria</taxon>
        <taxon>Tetraodontiformes</taxon>
        <taxon>Tetradontoidea</taxon>
        <taxon>Tetraodontidae</taxon>
        <taxon>Takifugu</taxon>
    </lineage>
</organism>
<evidence type="ECO:0000256" key="1">
    <source>
        <dbReference type="ARBA" id="ARBA00004251"/>
    </source>
</evidence>
<dbReference type="Gene3D" id="4.10.1240.30">
    <property type="match status" value="1"/>
</dbReference>
<name>A0A5C6PL47_9TELE</name>
<evidence type="ECO:0000256" key="8">
    <source>
        <dbReference type="ARBA" id="ARBA00022737"/>
    </source>
</evidence>
<dbReference type="FunFam" id="2.10.25.10:FF:000036">
    <property type="entry name" value="Integrin beta"/>
    <property type="match status" value="1"/>
</dbReference>
<dbReference type="PANTHER" id="PTHR10082">
    <property type="entry name" value="INTEGRIN BETA SUBUNIT"/>
    <property type="match status" value="1"/>
</dbReference>
<dbReference type="InterPro" id="IPR033760">
    <property type="entry name" value="Integrin_beta_N"/>
</dbReference>
<evidence type="ECO:0000256" key="6">
    <source>
        <dbReference type="ARBA" id="ARBA00022723"/>
    </source>
</evidence>
<keyword evidence="4" id="KW-0245">EGF-like domain</keyword>
<dbReference type="SMART" id="SM01242">
    <property type="entry name" value="Integrin_B_tail"/>
    <property type="match status" value="1"/>
</dbReference>
<dbReference type="InterPro" id="IPR057243">
    <property type="entry name" value="Integrin_I-EGF_CS"/>
</dbReference>
<evidence type="ECO:0000256" key="5">
    <source>
        <dbReference type="ARBA" id="ARBA00022692"/>
    </source>
</evidence>
<keyword evidence="9" id="KW-0106">Calcium</keyword>
<proteinExistence type="inferred from homology"/>
<dbReference type="Pfam" id="PF23105">
    <property type="entry name" value="EGF_integrin"/>
    <property type="match status" value="1"/>
</dbReference>
<evidence type="ECO:0000256" key="7">
    <source>
        <dbReference type="ARBA" id="ARBA00022729"/>
    </source>
</evidence>
<keyword evidence="13 20" id="KW-0401">Integrin</keyword>
<dbReference type="SUPFAM" id="SSF69179">
    <property type="entry name" value="Integrin domains"/>
    <property type="match status" value="1"/>
</dbReference>
<dbReference type="GO" id="GO:0016477">
    <property type="term" value="P:cell migration"/>
    <property type="evidence" value="ECO:0007669"/>
    <property type="project" value="TreeGrafter"/>
</dbReference>
<dbReference type="PANTHER" id="PTHR10082:SF60">
    <property type="entry name" value="INTEGRIN BETA-PS"/>
    <property type="match status" value="1"/>
</dbReference>
<keyword evidence="16" id="KW-0325">Glycoprotein</keyword>
<dbReference type="GO" id="GO:0046872">
    <property type="term" value="F:metal ion binding"/>
    <property type="evidence" value="ECO:0007669"/>
    <property type="project" value="UniProtKB-KW"/>
</dbReference>
<dbReference type="InterPro" id="IPR040622">
    <property type="entry name" value="EGF_integrin_1"/>
</dbReference>
<dbReference type="Gene3D" id="3.30.1680.10">
    <property type="entry name" value="ligand-binding face of the semaphorins, domain 2"/>
    <property type="match status" value="1"/>
</dbReference>
<dbReference type="SMART" id="SM00187">
    <property type="entry name" value="INB"/>
    <property type="match status" value="1"/>
</dbReference>
<dbReference type="SUPFAM" id="SSF57196">
    <property type="entry name" value="EGF/Laminin"/>
    <property type="match status" value="2"/>
</dbReference>
<evidence type="ECO:0000256" key="12">
    <source>
        <dbReference type="ARBA" id="ARBA00022989"/>
    </source>
</evidence>
<keyword evidence="21" id="KW-1185">Reference proteome</keyword>
<feature type="signal peptide" evidence="17">
    <location>
        <begin position="1"/>
        <end position="24"/>
    </location>
</feature>
<dbReference type="GO" id="GO:0008305">
    <property type="term" value="C:integrin complex"/>
    <property type="evidence" value="ECO:0007669"/>
    <property type="project" value="TreeGrafter"/>
</dbReference>
<evidence type="ECO:0000313" key="21">
    <source>
        <dbReference type="Proteomes" id="UP000324091"/>
    </source>
</evidence>
<evidence type="ECO:0000256" key="13">
    <source>
        <dbReference type="ARBA" id="ARBA00023037"/>
    </source>
</evidence>
<evidence type="ECO:0000256" key="4">
    <source>
        <dbReference type="ARBA" id="ARBA00022536"/>
    </source>
</evidence>
<dbReference type="GO" id="GO:0005925">
    <property type="term" value="C:focal adhesion"/>
    <property type="evidence" value="ECO:0007669"/>
    <property type="project" value="TreeGrafter"/>
</dbReference>
<dbReference type="Pfam" id="PF07974">
    <property type="entry name" value="EGF_2"/>
    <property type="match status" value="1"/>
</dbReference>
<dbReference type="InterPro" id="IPR032695">
    <property type="entry name" value="Integrin_dom_sf"/>
</dbReference>
<dbReference type="EMBL" id="RHFK02000002">
    <property type="protein sequence ID" value="TWW79448.1"/>
    <property type="molecule type" value="Genomic_DNA"/>
</dbReference>
<dbReference type="InterPro" id="IPR002369">
    <property type="entry name" value="Integrin_bsu_VWA"/>
</dbReference>
<dbReference type="InterPro" id="IPR013111">
    <property type="entry name" value="EGF_extracell"/>
</dbReference>
<keyword evidence="10" id="KW-0460">Magnesium</keyword>
<comment type="caution">
    <text evidence="20">The sequence shown here is derived from an EMBL/GenBank/DDBJ whole genome shotgun (WGS) entry which is preliminary data.</text>
</comment>
<protein>
    <submittedName>
        <fullName evidence="20">Integrin beta-1</fullName>
    </submittedName>
</protein>
<evidence type="ECO:0000256" key="14">
    <source>
        <dbReference type="ARBA" id="ARBA00023136"/>
    </source>
</evidence>
<dbReference type="Pfam" id="PF17205">
    <property type="entry name" value="PSI_integrin"/>
    <property type="match status" value="1"/>
</dbReference>
<dbReference type="GO" id="GO:0098609">
    <property type="term" value="P:cell-cell adhesion"/>
    <property type="evidence" value="ECO:0007669"/>
    <property type="project" value="TreeGrafter"/>
</dbReference>
<evidence type="ECO:0000256" key="9">
    <source>
        <dbReference type="ARBA" id="ARBA00022837"/>
    </source>
</evidence>
<dbReference type="PRINTS" id="PR01186">
    <property type="entry name" value="INTEGRINB"/>
</dbReference>
<feature type="domain" description="Integrin beta subunit tail" evidence="19">
    <location>
        <begin position="379"/>
        <end position="457"/>
    </location>
</feature>
<dbReference type="GO" id="GO:0007160">
    <property type="term" value="P:cell-matrix adhesion"/>
    <property type="evidence" value="ECO:0007669"/>
    <property type="project" value="TreeGrafter"/>
</dbReference>
<dbReference type="SUPFAM" id="SSF69687">
    <property type="entry name" value="Integrin beta tail domain"/>
    <property type="match status" value="1"/>
</dbReference>
<dbReference type="GO" id="GO:0007229">
    <property type="term" value="P:integrin-mediated signaling pathway"/>
    <property type="evidence" value="ECO:0007669"/>
    <property type="project" value="UniProtKB-KW"/>
</dbReference>
<dbReference type="InterPro" id="IPR036349">
    <property type="entry name" value="Integrin_bsu_tail_dom_sf"/>
</dbReference>
<dbReference type="InterPro" id="IPR057073">
    <property type="entry name" value="EGF_integrin_2"/>
</dbReference>
<keyword evidence="11" id="KW-0130">Cell adhesion</keyword>
<dbReference type="GO" id="GO:0005178">
    <property type="term" value="F:integrin binding"/>
    <property type="evidence" value="ECO:0007669"/>
    <property type="project" value="TreeGrafter"/>
</dbReference>
<evidence type="ECO:0000259" key="19">
    <source>
        <dbReference type="SMART" id="SM01242"/>
    </source>
</evidence>
<keyword evidence="3" id="KW-1003">Cell membrane</keyword>
<keyword evidence="15" id="KW-1015">Disulfide bond</keyword>
<keyword evidence="8" id="KW-0677">Repeat</keyword>
<evidence type="ECO:0000256" key="10">
    <source>
        <dbReference type="ARBA" id="ARBA00022842"/>
    </source>
</evidence>
<dbReference type="InterPro" id="IPR015812">
    <property type="entry name" value="Integrin_bsu"/>
</dbReference>
<dbReference type="Gene3D" id="2.60.40.1510">
    <property type="entry name" value="ntegrin, alpha v. Chain A, domain 3"/>
    <property type="match status" value="1"/>
</dbReference>
<dbReference type="GO" id="GO:0033627">
    <property type="term" value="P:cell adhesion mediated by integrin"/>
    <property type="evidence" value="ECO:0007669"/>
    <property type="project" value="TreeGrafter"/>
</dbReference>
<comment type="subcellular location">
    <subcellularLocation>
        <location evidence="1">Cell membrane</location>
        <topology evidence="1">Single-pass type I membrane protein</topology>
    </subcellularLocation>
</comment>
<evidence type="ECO:0000256" key="17">
    <source>
        <dbReference type="SAM" id="SignalP"/>
    </source>
</evidence>
<evidence type="ECO:0000259" key="18">
    <source>
        <dbReference type="SMART" id="SM00187"/>
    </source>
</evidence>
<dbReference type="Gene3D" id="2.10.25.10">
    <property type="entry name" value="Laminin"/>
    <property type="match status" value="3"/>
</dbReference>
<dbReference type="Proteomes" id="UP000324091">
    <property type="component" value="Chromosome 10"/>
</dbReference>
<dbReference type="AlphaFoldDB" id="A0A5C6PL47"/>
<dbReference type="InterPro" id="IPR012896">
    <property type="entry name" value="Integrin_bsu_tail"/>
</dbReference>
<accession>A0A5C6PL47</accession>
<evidence type="ECO:0000256" key="2">
    <source>
        <dbReference type="ARBA" id="ARBA00007449"/>
    </source>
</evidence>
<gene>
    <name evidence="20" type="ORF">D4764_10G0004780</name>
</gene>
<comment type="similarity">
    <text evidence="2">Belongs to the integrin beta chain family.</text>
</comment>
<keyword evidence="5" id="KW-0812">Transmembrane</keyword>
<evidence type="ECO:0000256" key="16">
    <source>
        <dbReference type="ARBA" id="ARBA00023180"/>
    </source>
</evidence>
<keyword evidence="14" id="KW-0472">Membrane</keyword>
<keyword evidence="7 17" id="KW-0732">Signal</keyword>
<sequence>MCFRMAIKLHCLSLLLLLACSSRAKRQHCPKSATDCNECIRSGPDCAWCTAPDSDIRCQTSKVLRRAGCPKDHIYNPRGEVQVARNDSSVEPVNADSLSLQPQELSVQLRPGVRQSFFITITRPSNQHIRDLTMDASPLPVGVNITFNNIANRSPTVVEVLVKATGCLREKDNANQMHNRTGPWSVQLTPRGYSQGVKLEISLECQCECTKTRQESSLDCSGHGALVCGRCECDEPYAGQRCHSNLDSSSQNEDACRPGPNEPVCSNRGRCVEGFCECAQRENPDEKYSGRYCECANFDCPYWNGRVCGGRGQCMCGQCLCDDGWTDDDCACSMDTAACMTSNGMLCNGKGTCQCGICKCEPPYAGPTCETCPFCQGPCLRYSACAECQAFGTGAAKDRCERECSSVTVTMVETRHDLVEQLCKMRSRDDMCSFYFSYSRTASGPQLTVARAKDCPN</sequence>
<dbReference type="Pfam" id="PF18372">
    <property type="entry name" value="I-EGF_1"/>
    <property type="match status" value="1"/>
</dbReference>
<dbReference type="GO" id="GO:0009986">
    <property type="term" value="C:cell surface"/>
    <property type="evidence" value="ECO:0007669"/>
    <property type="project" value="TreeGrafter"/>
</dbReference>
<reference evidence="20 21" key="1">
    <citation type="submission" date="2019-04" db="EMBL/GenBank/DDBJ databases">
        <title>Chromosome genome assembly for Takifugu flavidus.</title>
        <authorList>
            <person name="Xiao S."/>
        </authorList>
    </citation>
    <scope>NUCLEOTIDE SEQUENCE [LARGE SCALE GENOMIC DNA]</scope>
    <source>
        <strain evidence="20">HTHZ2018</strain>
        <tissue evidence="20">Muscle</tissue>
    </source>
</reference>
<keyword evidence="12" id="KW-1133">Transmembrane helix</keyword>
<evidence type="ECO:0000256" key="11">
    <source>
        <dbReference type="ARBA" id="ARBA00022889"/>
    </source>
</evidence>
<evidence type="ECO:0000313" key="20">
    <source>
        <dbReference type="EMBL" id="TWW79448.1"/>
    </source>
</evidence>
<dbReference type="PROSITE" id="PS51257">
    <property type="entry name" value="PROKAR_LIPOPROTEIN"/>
    <property type="match status" value="1"/>
</dbReference>
<feature type="chain" id="PRO_5022841997" evidence="17">
    <location>
        <begin position="25"/>
        <end position="457"/>
    </location>
</feature>
<feature type="domain" description="Integrin beta subunit VWA" evidence="18">
    <location>
        <begin position="35"/>
        <end position="207"/>
    </location>
</feature>
<evidence type="ECO:0000256" key="15">
    <source>
        <dbReference type="ARBA" id="ARBA00023157"/>
    </source>
</evidence>